<gene>
    <name evidence="10" type="ORF">GA0070214_103220</name>
</gene>
<keyword evidence="4" id="KW-0862">Zinc</keyword>
<name>A0A1C4W4X5_9ACTN</name>
<dbReference type="EMBL" id="FMCS01000003">
    <property type="protein sequence ID" value="SCE91286.1"/>
    <property type="molecule type" value="Genomic_DNA"/>
</dbReference>
<dbReference type="SMART" id="SM00849">
    <property type="entry name" value="Lactamase_B"/>
    <property type="match status" value="1"/>
</dbReference>
<dbReference type="Gene3D" id="3.60.15.30">
    <property type="entry name" value="Metallo-beta-lactamase domain"/>
    <property type="match status" value="1"/>
</dbReference>
<dbReference type="SUPFAM" id="SSF55718">
    <property type="entry name" value="SCP-like"/>
    <property type="match status" value="1"/>
</dbReference>
<dbReference type="InterPro" id="IPR029228">
    <property type="entry name" value="Alkyl_sulf_dimr"/>
</dbReference>
<evidence type="ECO:0000256" key="1">
    <source>
        <dbReference type="ARBA" id="ARBA00001947"/>
    </source>
</evidence>
<organism evidence="10 11">
    <name type="scientific">Micromonospora chaiyaphumensis</name>
    <dbReference type="NCBI Taxonomy" id="307119"/>
    <lineage>
        <taxon>Bacteria</taxon>
        <taxon>Bacillati</taxon>
        <taxon>Actinomycetota</taxon>
        <taxon>Actinomycetes</taxon>
        <taxon>Micromonosporales</taxon>
        <taxon>Micromonosporaceae</taxon>
        <taxon>Micromonospora</taxon>
    </lineage>
</organism>
<protein>
    <recommendedName>
        <fullName evidence="7">Linear primary-alkylsulfatase</fullName>
        <ecNumber evidence="6">3.1.6.21</ecNumber>
    </recommendedName>
    <alternativeName>
        <fullName evidence="8">Type III linear primary-alkylsulfatase</fullName>
    </alternativeName>
</protein>
<evidence type="ECO:0000256" key="8">
    <source>
        <dbReference type="ARBA" id="ARBA00075789"/>
    </source>
</evidence>
<dbReference type="InterPro" id="IPR044097">
    <property type="entry name" value="Bds1/SdsA1_MBL-fold"/>
</dbReference>
<dbReference type="Proteomes" id="UP000199629">
    <property type="component" value="Unassembled WGS sequence"/>
</dbReference>
<dbReference type="PANTHER" id="PTHR43223:SF1">
    <property type="entry name" value="ALKYL_ARYL-SULFATASE BDS1"/>
    <property type="match status" value="1"/>
</dbReference>
<feature type="domain" description="Metallo-beta-lactamase" evidence="9">
    <location>
        <begin position="85"/>
        <end position="301"/>
    </location>
</feature>
<dbReference type="GO" id="GO:0018909">
    <property type="term" value="P:dodecyl sulfate metabolic process"/>
    <property type="evidence" value="ECO:0007669"/>
    <property type="project" value="InterPro"/>
</dbReference>
<sequence>MDNPLDFGDRTDFANADRGFVAALTPGVVTAADGRVVWDADAWAFLDGECPDTANPSLWRQSQLCARQGLYQITEGIYQVRGLDLSNMTIVEGDTGIIVVDPLLSVETAAAALGLYRAHRGDRPVTGLVYSHSHADHFGGAAGVTDGDVPILAPAGFMEHAVAENVYAGTAMTRRASFMYGATLPAGPAGQIGFGLGNAASSGTVSLFPPTIDITHTGQEETIDGVRIVFQLTPGTEAPSEMNFVFPDHRALCLAENATHTMHNVLTLRGALVRDARIWSRYLTEAITMFDGAADVVFASHHWPTWGQDNMTRYLTEQRDLYAYLHDQTLRLANQGHNAAEIAEMIQLPPALDAAWHGRGYYGTVSHNVKAVYQRYLGWFDGNPANLWQHPPVETAKRYVDCFGGVDAVLTKARDYADAGDLRFAAQLLQHAVFADPARGDAKELLAQVYEKLGHGAESGIWRNFYLTAAQELRHGPDVTPVDLGGGMAAVLSIEQIFDTLAIRVDAPKAWHDTIIIDWTFTDLGQSYRTTLRNGVLVQQQNPPAGNPDLSLTLTKAQLLGMLAGKGLGGITHDGDLDGLTRMQGYLDAPDPRFAIVTP</sequence>
<keyword evidence="2" id="KW-0479">Metal-binding</keyword>
<dbReference type="Pfam" id="PF14864">
    <property type="entry name" value="Alkyl_sulf_C"/>
    <property type="match status" value="1"/>
</dbReference>
<dbReference type="Gene3D" id="1.25.40.880">
    <property type="entry name" value="Alkyl sulfatase, dimerisation domain"/>
    <property type="match status" value="1"/>
</dbReference>
<dbReference type="Pfam" id="PF00753">
    <property type="entry name" value="Lactamase_B"/>
    <property type="match status" value="1"/>
</dbReference>
<keyword evidence="3" id="KW-0378">Hydrolase</keyword>
<evidence type="ECO:0000313" key="11">
    <source>
        <dbReference type="Proteomes" id="UP000199629"/>
    </source>
</evidence>
<dbReference type="Pfam" id="PF14863">
    <property type="entry name" value="Alkyl_sulf_dimr"/>
    <property type="match status" value="1"/>
</dbReference>
<dbReference type="SUPFAM" id="SSF56281">
    <property type="entry name" value="Metallo-hydrolase/oxidoreductase"/>
    <property type="match status" value="1"/>
</dbReference>
<evidence type="ECO:0000256" key="3">
    <source>
        <dbReference type="ARBA" id="ARBA00022801"/>
    </source>
</evidence>
<comment type="similarity">
    <text evidence="5">Belongs to the metallo-beta-lactamase superfamily. Type III sulfatase family.</text>
</comment>
<keyword evidence="11" id="KW-1185">Reference proteome</keyword>
<dbReference type="InterPro" id="IPR036866">
    <property type="entry name" value="RibonucZ/Hydroxyglut_hydro"/>
</dbReference>
<comment type="cofactor">
    <cofactor evidence="1">
        <name>Zn(2+)</name>
        <dbReference type="ChEBI" id="CHEBI:29105"/>
    </cofactor>
</comment>
<dbReference type="GO" id="GO:0018741">
    <property type="term" value="F:linear primary-alkylsulfatase activity"/>
    <property type="evidence" value="ECO:0007669"/>
    <property type="project" value="UniProtKB-EC"/>
</dbReference>
<dbReference type="InterPro" id="IPR038536">
    <property type="entry name" value="Alkyl/aryl-sulf_dimr_sf"/>
</dbReference>
<dbReference type="Gene3D" id="3.30.1050.10">
    <property type="entry name" value="SCP2 sterol-binding domain"/>
    <property type="match status" value="1"/>
</dbReference>
<dbReference type="InterPro" id="IPR036527">
    <property type="entry name" value="SCP2_sterol-bd_dom_sf"/>
</dbReference>
<accession>A0A1C4W4X5</accession>
<dbReference type="InterPro" id="IPR001279">
    <property type="entry name" value="Metallo-B-lactamas"/>
</dbReference>
<dbReference type="RefSeq" id="WP_091261783.1">
    <property type="nucleotide sequence ID" value="NZ_FMCS01000003.1"/>
</dbReference>
<dbReference type="CDD" id="cd07710">
    <property type="entry name" value="arylsulfatase_Sdsa1-like_MBL-fold"/>
    <property type="match status" value="1"/>
</dbReference>
<evidence type="ECO:0000256" key="4">
    <source>
        <dbReference type="ARBA" id="ARBA00022833"/>
    </source>
</evidence>
<evidence type="ECO:0000256" key="6">
    <source>
        <dbReference type="ARBA" id="ARBA00066568"/>
    </source>
</evidence>
<dbReference type="EC" id="3.1.6.21" evidence="6"/>
<dbReference type="FunFam" id="3.60.15.30:FF:000001">
    <property type="entry name" value="Alkyl/aryl-sulfatase BDS1"/>
    <property type="match status" value="1"/>
</dbReference>
<dbReference type="InterPro" id="IPR029229">
    <property type="entry name" value="Alkyl_sulf_C"/>
</dbReference>
<evidence type="ECO:0000256" key="7">
    <source>
        <dbReference type="ARBA" id="ARBA00068034"/>
    </source>
</evidence>
<evidence type="ECO:0000256" key="2">
    <source>
        <dbReference type="ARBA" id="ARBA00022723"/>
    </source>
</evidence>
<dbReference type="PANTHER" id="PTHR43223">
    <property type="entry name" value="ALKYL/ARYL-SULFATASE"/>
    <property type="match status" value="1"/>
</dbReference>
<dbReference type="AlphaFoldDB" id="A0A1C4W4X5"/>
<dbReference type="FunFam" id="1.25.40.880:FF:000001">
    <property type="entry name" value="SDS hydrolase SdsA1"/>
    <property type="match status" value="1"/>
</dbReference>
<proteinExistence type="inferred from homology"/>
<evidence type="ECO:0000259" key="9">
    <source>
        <dbReference type="SMART" id="SM00849"/>
    </source>
</evidence>
<dbReference type="GO" id="GO:0046872">
    <property type="term" value="F:metal ion binding"/>
    <property type="evidence" value="ECO:0007669"/>
    <property type="project" value="UniProtKB-KW"/>
</dbReference>
<evidence type="ECO:0000256" key="5">
    <source>
        <dbReference type="ARBA" id="ARBA00033751"/>
    </source>
</evidence>
<evidence type="ECO:0000313" key="10">
    <source>
        <dbReference type="EMBL" id="SCE91286.1"/>
    </source>
</evidence>
<reference evidence="11" key="1">
    <citation type="submission" date="2016-06" db="EMBL/GenBank/DDBJ databases">
        <authorList>
            <person name="Varghese N."/>
            <person name="Submissions Spin"/>
        </authorList>
    </citation>
    <scope>NUCLEOTIDE SEQUENCE [LARGE SCALE GENOMIC DNA]</scope>
    <source>
        <strain evidence="11">DSM 45246</strain>
    </source>
</reference>
<dbReference type="InterPro" id="IPR052195">
    <property type="entry name" value="Bact_Alkyl/Aryl-Sulfatase"/>
</dbReference>
<dbReference type="GO" id="GO:0046983">
    <property type="term" value="F:protein dimerization activity"/>
    <property type="evidence" value="ECO:0007669"/>
    <property type="project" value="InterPro"/>
</dbReference>